<proteinExistence type="predicted"/>
<protein>
    <submittedName>
        <fullName evidence="3">Uncharacterized protein</fullName>
    </submittedName>
</protein>
<feature type="compositionally biased region" description="Polar residues" evidence="2">
    <location>
        <begin position="1"/>
        <end position="13"/>
    </location>
</feature>
<dbReference type="RefSeq" id="WP_229642085.1">
    <property type="nucleotide sequence ID" value="NZ_JADWDC010000062.1"/>
</dbReference>
<keyword evidence="4" id="KW-1185">Reference proteome</keyword>
<accession>A0A964BWB1</accession>
<feature type="region of interest" description="Disordered" evidence="2">
    <location>
        <begin position="1"/>
        <end position="30"/>
    </location>
</feature>
<gene>
    <name evidence="3" type="ORF">I4641_18595</name>
</gene>
<feature type="region of interest" description="Disordered" evidence="2">
    <location>
        <begin position="303"/>
        <end position="322"/>
    </location>
</feature>
<dbReference type="Gene3D" id="1.10.287.1490">
    <property type="match status" value="1"/>
</dbReference>
<keyword evidence="1" id="KW-0175">Coiled coil</keyword>
<organism evidence="3 4">
    <name type="scientific">Waterburya agarophytonicola KI4</name>
    <dbReference type="NCBI Taxonomy" id="2874699"/>
    <lineage>
        <taxon>Bacteria</taxon>
        <taxon>Bacillati</taxon>
        <taxon>Cyanobacteriota</taxon>
        <taxon>Cyanophyceae</taxon>
        <taxon>Pleurocapsales</taxon>
        <taxon>Hyellaceae</taxon>
        <taxon>Waterburya</taxon>
        <taxon>Waterburya agarophytonicola</taxon>
    </lineage>
</organism>
<evidence type="ECO:0000313" key="4">
    <source>
        <dbReference type="Proteomes" id="UP000729733"/>
    </source>
</evidence>
<feature type="compositionally biased region" description="Polar residues" evidence="2">
    <location>
        <begin position="236"/>
        <end position="251"/>
    </location>
</feature>
<name>A0A964BWB1_9CYAN</name>
<reference evidence="3" key="1">
    <citation type="journal article" date="2021" name="Antonie Van Leeuwenhoek">
        <title>Draft genome and description of Waterburya agarophytonicola gen. nov. sp. nov. (Pleurocapsales, Cyanobacteria): a seaweed symbiont.</title>
        <authorList>
            <person name="Bonthond G."/>
            <person name="Shalygin S."/>
            <person name="Bayer T."/>
            <person name="Weinberger F."/>
        </authorList>
    </citation>
    <scope>NUCLEOTIDE SEQUENCE</scope>
    <source>
        <strain evidence="3">KI4</strain>
    </source>
</reference>
<evidence type="ECO:0000256" key="1">
    <source>
        <dbReference type="SAM" id="Coils"/>
    </source>
</evidence>
<evidence type="ECO:0000256" key="2">
    <source>
        <dbReference type="SAM" id="MobiDB-lite"/>
    </source>
</evidence>
<feature type="compositionally biased region" description="Polar residues" evidence="2">
    <location>
        <begin position="303"/>
        <end position="319"/>
    </location>
</feature>
<comment type="caution">
    <text evidence="3">The sequence shown here is derived from an EMBL/GenBank/DDBJ whole genome shotgun (WGS) entry which is preliminary data.</text>
</comment>
<feature type="region of interest" description="Disordered" evidence="2">
    <location>
        <begin position="228"/>
        <end position="253"/>
    </location>
</feature>
<dbReference type="EMBL" id="JADWDC010000062">
    <property type="protein sequence ID" value="MCC0178981.1"/>
    <property type="molecule type" value="Genomic_DNA"/>
</dbReference>
<dbReference type="AlphaFoldDB" id="A0A964BWB1"/>
<sequence>MTEANNNANSFNPEFSPESFETINGDREETSKEITAAAEMSSIENNNLRADNPLEPTQASLNNITEVDHDQSLNQKMNWQKVAHKLREYNRKLLKKVFRLEQELAEIDNRFNKYIEKSRNSDVLVAQQEQEIQKYQEQVDIFDQQLATHQQTIKQKELTINNLTQQYELFQQQTAQLERQCTLLKENYDRQTYELTAKEQQVQELQTKLAQQQSLTLQYKAELQRDREQVAASATIPPQEQTSPSRQTYSNPRAIKPWSTSVTSESKISLPKTKSQPLAAKKFTPSKTIKTAAKIATWTVSQATELPQTNDRPPTQPQSLVKVKPKSLAAVDLPTFPRQI</sequence>
<dbReference type="Proteomes" id="UP000729733">
    <property type="component" value="Unassembled WGS sequence"/>
</dbReference>
<evidence type="ECO:0000313" key="3">
    <source>
        <dbReference type="EMBL" id="MCC0178981.1"/>
    </source>
</evidence>
<feature type="coiled-coil region" evidence="1">
    <location>
        <begin position="90"/>
        <end position="215"/>
    </location>
</feature>